<keyword evidence="1" id="KW-0677">Repeat</keyword>
<keyword evidence="6" id="KW-1185">Reference proteome</keyword>
<organism evidence="5 6">
    <name type="scientific">Vicia faba</name>
    <name type="common">Broad bean</name>
    <name type="synonym">Faba vulgaris</name>
    <dbReference type="NCBI Taxonomy" id="3906"/>
    <lineage>
        <taxon>Eukaryota</taxon>
        <taxon>Viridiplantae</taxon>
        <taxon>Streptophyta</taxon>
        <taxon>Embryophyta</taxon>
        <taxon>Tracheophyta</taxon>
        <taxon>Spermatophyta</taxon>
        <taxon>Magnoliopsida</taxon>
        <taxon>eudicotyledons</taxon>
        <taxon>Gunneridae</taxon>
        <taxon>Pentapetalae</taxon>
        <taxon>rosids</taxon>
        <taxon>fabids</taxon>
        <taxon>Fabales</taxon>
        <taxon>Fabaceae</taxon>
        <taxon>Papilionoideae</taxon>
        <taxon>50 kb inversion clade</taxon>
        <taxon>NPAAA clade</taxon>
        <taxon>Hologalegina</taxon>
        <taxon>IRL clade</taxon>
        <taxon>Fabeae</taxon>
        <taxon>Vicia</taxon>
    </lineage>
</organism>
<dbReference type="InterPro" id="IPR058922">
    <property type="entry name" value="WHD_DRP"/>
</dbReference>
<evidence type="ECO:0000256" key="2">
    <source>
        <dbReference type="ARBA" id="ARBA00022821"/>
    </source>
</evidence>
<dbReference type="EMBL" id="OX451736">
    <property type="protein sequence ID" value="CAI8591082.1"/>
    <property type="molecule type" value="Genomic_DNA"/>
</dbReference>
<dbReference type="InterPro" id="IPR032675">
    <property type="entry name" value="LRR_dom_sf"/>
</dbReference>
<feature type="domain" description="Disease resistance protein winged helix" evidence="3">
    <location>
        <begin position="1"/>
        <end position="54"/>
    </location>
</feature>
<evidence type="ECO:0000256" key="1">
    <source>
        <dbReference type="ARBA" id="ARBA00022737"/>
    </source>
</evidence>
<gene>
    <name evidence="5" type="ORF">VFH_I471320</name>
</gene>
<dbReference type="GO" id="GO:0006952">
    <property type="term" value="P:defense response"/>
    <property type="evidence" value="ECO:0007669"/>
    <property type="project" value="UniProtKB-KW"/>
</dbReference>
<name>A0AAV0Z049_VICFA</name>
<dbReference type="Gene3D" id="3.80.10.10">
    <property type="entry name" value="Ribonuclease Inhibitor"/>
    <property type="match status" value="1"/>
</dbReference>
<dbReference type="Proteomes" id="UP001157006">
    <property type="component" value="Chromosome 1L"/>
</dbReference>
<dbReference type="Pfam" id="PF23598">
    <property type="entry name" value="LRR_14"/>
    <property type="match status" value="1"/>
</dbReference>
<dbReference type="AlphaFoldDB" id="A0AAV0Z049"/>
<feature type="domain" description="Disease resistance R13L4/SHOC-2-like LRR" evidence="4">
    <location>
        <begin position="118"/>
        <end position="206"/>
    </location>
</feature>
<dbReference type="Pfam" id="PF23559">
    <property type="entry name" value="WHD_DRP"/>
    <property type="match status" value="1"/>
</dbReference>
<dbReference type="PANTHER" id="PTHR36766:SF40">
    <property type="entry name" value="DISEASE RESISTANCE PROTEIN RGA3"/>
    <property type="match status" value="1"/>
</dbReference>
<dbReference type="PANTHER" id="PTHR36766">
    <property type="entry name" value="PLANT BROAD-SPECTRUM MILDEW RESISTANCE PROTEIN RPW8"/>
    <property type="match status" value="1"/>
</dbReference>
<proteinExistence type="predicted"/>
<dbReference type="InterPro" id="IPR055414">
    <property type="entry name" value="LRR_R13L4/SHOC2-like"/>
</dbReference>
<reference evidence="5 6" key="1">
    <citation type="submission" date="2023-01" db="EMBL/GenBank/DDBJ databases">
        <authorList>
            <person name="Kreplak J."/>
        </authorList>
    </citation>
    <scope>NUCLEOTIDE SEQUENCE [LARGE SCALE GENOMIC DNA]</scope>
</reference>
<evidence type="ECO:0000313" key="5">
    <source>
        <dbReference type="EMBL" id="CAI8591082.1"/>
    </source>
</evidence>
<keyword evidence="2" id="KW-0611">Plant defense</keyword>
<protein>
    <submittedName>
        <fullName evidence="5">Uncharacterized protein</fullName>
    </submittedName>
</protein>
<evidence type="ECO:0000259" key="4">
    <source>
        <dbReference type="Pfam" id="PF23598"/>
    </source>
</evidence>
<dbReference type="SUPFAM" id="SSF52058">
    <property type="entry name" value="L domain-like"/>
    <property type="match status" value="1"/>
</dbReference>
<evidence type="ECO:0000259" key="3">
    <source>
        <dbReference type="Pfam" id="PF23559"/>
    </source>
</evidence>
<evidence type="ECO:0000313" key="6">
    <source>
        <dbReference type="Proteomes" id="UP001157006"/>
    </source>
</evidence>
<sequence>MAEDLLHPLENSKTLEEVGFGYFNDLASKSFFQHSGCGNFNQHFVMHVLVHDLATWLGGEFYFRTEVLGKDTKIATKTRHLSFSKFSDPISANFDIFGRIKCLRTISPIYLWDDPFNKEKASCSILSKLKYLRVLKFGNFEGLDAFLDSIDELIHLRYLDLSSTSIKILPESLCNLYNLQTLKLFNCNNLTRLPNDMQNLVNLHNLEI</sequence>
<accession>A0AAV0Z049</accession>